<dbReference type="EMBL" id="BSUK01000001">
    <property type="protein sequence ID" value="GMA25469.1"/>
    <property type="molecule type" value="Genomic_DNA"/>
</dbReference>
<reference evidence="2" key="1">
    <citation type="journal article" date="2019" name="Int. J. Syst. Evol. Microbiol.">
        <title>The Global Catalogue of Microorganisms (GCM) 10K type strain sequencing project: providing services to taxonomists for standard genome sequencing and annotation.</title>
        <authorList>
            <consortium name="The Broad Institute Genomics Platform"/>
            <consortium name="The Broad Institute Genome Sequencing Center for Infectious Disease"/>
            <person name="Wu L."/>
            <person name="Ma J."/>
        </authorList>
    </citation>
    <scope>NUCLEOTIDE SEQUENCE [LARGE SCALE GENOMIC DNA]</scope>
    <source>
        <strain evidence="2">NBRC 106348</strain>
    </source>
</reference>
<gene>
    <name evidence="1" type="ORF">GCM10025864_32280</name>
</gene>
<proteinExistence type="predicted"/>
<organism evidence="1 2">
    <name type="scientific">Luteimicrobium album</name>
    <dbReference type="NCBI Taxonomy" id="1054550"/>
    <lineage>
        <taxon>Bacteria</taxon>
        <taxon>Bacillati</taxon>
        <taxon>Actinomycetota</taxon>
        <taxon>Actinomycetes</taxon>
        <taxon>Micrococcales</taxon>
        <taxon>Luteimicrobium</taxon>
    </lineage>
</organism>
<dbReference type="RefSeq" id="WP_284294057.1">
    <property type="nucleotide sequence ID" value="NZ_BSUK01000001.1"/>
</dbReference>
<keyword evidence="2" id="KW-1185">Reference proteome</keyword>
<evidence type="ECO:0008006" key="3">
    <source>
        <dbReference type="Google" id="ProtNLM"/>
    </source>
</evidence>
<evidence type="ECO:0000313" key="1">
    <source>
        <dbReference type="EMBL" id="GMA25469.1"/>
    </source>
</evidence>
<name>A0ABQ6I694_9MICO</name>
<comment type="caution">
    <text evidence="1">The sequence shown here is derived from an EMBL/GenBank/DDBJ whole genome shotgun (WGS) entry which is preliminary data.</text>
</comment>
<accession>A0ABQ6I694</accession>
<sequence length="159" mass="18010">MPIDALDRALRSVGRSLEDPTSDVDRWAGYRDLAWHVSTLHLAERAVLTEPDLSLRSTVLALLPEFRSHTQHRDLLERAGMADDTFLIARSRDITRLRELALAPSSLRTEDIDATSRWFQEHLVRLGVPEINRALAERGATKRVRVAAANHLDARERTS</sequence>
<protein>
    <recommendedName>
        <fullName evidence="3">PII-uridylyltransferase/Glutamine-synthetase adenylyltransferase domain-containing protein</fullName>
    </recommendedName>
</protein>
<evidence type="ECO:0000313" key="2">
    <source>
        <dbReference type="Proteomes" id="UP001157091"/>
    </source>
</evidence>
<dbReference type="Proteomes" id="UP001157091">
    <property type="component" value="Unassembled WGS sequence"/>
</dbReference>